<dbReference type="Proteomes" id="UP000320239">
    <property type="component" value="Unassembled WGS sequence"/>
</dbReference>
<comment type="caution">
    <text evidence="5">The sequence shown here is derived from an EMBL/GenBank/DDBJ whole genome shotgun (WGS) entry which is preliminary data.</text>
</comment>
<protein>
    <submittedName>
        <fullName evidence="5">PD-(D/E)XK nuclease superfamily protein</fullName>
    </submittedName>
</protein>
<dbReference type="AlphaFoldDB" id="A0A561VH04"/>
<sequence>MAAWRPPDGLAGDSTLIRVSLGVLGPQQYRCPARDAMAARPNRYVPGHPSRKRELLESFPAGPFMSAMDLIEDRHFTVEQALRAIGERTDRPVHDGIMQWTRHAVRGYVDRFGDNREQLLPLRGRWTHRTRLSVPDDRGARTYEINVWGRCYTSSDGETRELRLIANRRNTRVRAEAEIAVAAIVVARGKPGPTPKRIRIRQFGMLEGSVDPIFDGTVADAEDMYRRHGRKALGAIVDSQEYRPGATCADCQFAVVCPALSRAPGLLGIADRTRPRRSWSPTNARSYRACPARAHLRQHRLPVEAAVERSPAAERGRAVHASLERCHARGDNDPCASEVPANWAPPPFDLPESERELGRLLLRHHADVCPLRHATEVRTEPDLVYDDTDSDVVVLAKPDLLYQERGTWVWREVKTSASNRRRATDVLAEYPQLALGVLLLARGALGGGRGRVELEVLRPGGADLTMLDPFTVGVRERAKRVLLEHVRAWHADDHFTAVPGAECGRCEVSRWCSARVAIGA</sequence>
<accession>A0A561VH04</accession>
<evidence type="ECO:0000259" key="4">
    <source>
        <dbReference type="Pfam" id="PF12705"/>
    </source>
</evidence>
<evidence type="ECO:0000313" key="5">
    <source>
        <dbReference type="EMBL" id="TWG10900.1"/>
    </source>
</evidence>
<dbReference type="GO" id="GO:0004386">
    <property type="term" value="F:helicase activity"/>
    <property type="evidence" value="ECO:0007669"/>
    <property type="project" value="UniProtKB-KW"/>
</dbReference>
<keyword evidence="3" id="KW-0234">DNA repair</keyword>
<keyword evidence="2" id="KW-0547">Nucleotide-binding</keyword>
<evidence type="ECO:0000256" key="3">
    <source>
        <dbReference type="ARBA" id="ARBA00023204"/>
    </source>
</evidence>
<reference evidence="5 6" key="1">
    <citation type="submission" date="2019-06" db="EMBL/GenBank/DDBJ databases">
        <title>Sequencing the genomes of 1000 actinobacteria strains.</title>
        <authorList>
            <person name="Klenk H.-P."/>
        </authorList>
    </citation>
    <scope>NUCLEOTIDE SEQUENCE [LARGE SCALE GENOMIC DNA]</scope>
    <source>
        <strain evidence="5 6">DSM 43866</strain>
    </source>
</reference>
<dbReference type="InterPro" id="IPR038726">
    <property type="entry name" value="PDDEXK_AddAB-type"/>
</dbReference>
<gene>
    <name evidence="5" type="ORF">FHX34_107398</name>
</gene>
<keyword evidence="2" id="KW-0067">ATP-binding</keyword>
<keyword evidence="1" id="KW-0227">DNA damage</keyword>
<evidence type="ECO:0000256" key="1">
    <source>
        <dbReference type="ARBA" id="ARBA00022763"/>
    </source>
</evidence>
<dbReference type="EMBL" id="VIWY01000007">
    <property type="protein sequence ID" value="TWG10900.1"/>
    <property type="molecule type" value="Genomic_DNA"/>
</dbReference>
<feature type="domain" description="PD-(D/E)XK endonuclease-like" evidence="4">
    <location>
        <begin position="278"/>
        <end position="512"/>
    </location>
</feature>
<keyword evidence="2" id="KW-0378">Hydrolase</keyword>
<dbReference type="Pfam" id="PF12705">
    <property type="entry name" value="PDDEXK_1"/>
    <property type="match status" value="1"/>
</dbReference>
<keyword evidence="2" id="KW-0347">Helicase</keyword>
<proteinExistence type="predicted"/>
<keyword evidence="6" id="KW-1185">Reference proteome</keyword>
<name>A0A561VH04_ACTTI</name>
<dbReference type="GO" id="GO:0006281">
    <property type="term" value="P:DNA repair"/>
    <property type="evidence" value="ECO:0007669"/>
    <property type="project" value="UniProtKB-KW"/>
</dbReference>
<organism evidence="5 6">
    <name type="scientific">Actinoplanes teichomyceticus</name>
    <dbReference type="NCBI Taxonomy" id="1867"/>
    <lineage>
        <taxon>Bacteria</taxon>
        <taxon>Bacillati</taxon>
        <taxon>Actinomycetota</taxon>
        <taxon>Actinomycetes</taxon>
        <taxon>Micromonosporales</taxon>
        <taxon>Micromonosporaceae</taxon>
        <taxon>Actinoplanes</taxon>
    </lineage>
</organism>
<evidence type="ECO:0000313" key="6">
    <source>
        <dbReference type="Proteomes" id="UP000320239"/>
    </source>
</evidence>
<evidence type="ECO:0000256" key="2">
    <source>
        <dbReference type="ARBA" id="ARBA00022806"/>
    </source>
</evidence>